<evidence type="ECO:0000313" key="1">
    <source>
        <dbReference type="EMBL" id="KAF3422589.1"/>
    </source>
</evidence>
<gene>
    <name evidence="1" type="ORF">E2986_11059</name>
</gene>
<name>A0A833RFB3_9HYME</name>
<accession>A0A833RFB3</accession>
<evidence type="ECO:0000313" key="2">
    <source>
        <dbReference type="Proteomes" id="UP000655588"/>
    </source>
</evidence>
<protein>
    <submittedName>
        <fullName evidence="1">Uncharacterized protein</fullName>
    </submittedName>
</protein>
<proteinExistence type="predicted"/>
<dbReference type="AlphaFoldDB" id="A0A833RFB3"/>
<organism evidence="1 2">
    <name type="scientific">Frieseomelitta varia</name>
    <dbReference type="NCBI Taxonomy" id="561572"/>
    <lineage>
        <taxon>Eukaryota</taxon>
        <taxon>Metazoa</taxon>
        <taxon>Ecdysozoa</taxon>
        <taxon>Arthropoda</taxon>
        <taxon>Hexapoda</taxon>
        <taxon>Insecta</taxon>
        <taxon>Pterygota</taxon>
        <taxon>Neoptera</taxon>
        <taxon>Endopterygota</taxon>
        <taxon>Hymenoptera</taxon>
        <taxon>Apocrita</taxon>
        <taxon>Aculeata</taxon>
        <taxon>Apoidea</taxon>
        <taxon>Anthophila</taxon>
        <taxon>Apidae</taxon>
        <taxon>Frieseomelitta</taxon>
    </lineage>
</organism>
<keyword evidence="2" id="KW-1185">Reference proteome</keyword>
<sequence>MISRNQALVHHLCQYRFVASPVSLTHNVQTLANVAPPIAEVLFAQNL</sequence>
<dbReference type="EMBL" id="WNWW01000676">
    <property type="protein sequence ID" value="KAF3422589.1"/>
    <property type="molecule type" value="Genomic_DNA"/>
</dbReference>
<comment type="caution">
    <text evidence="1">The sequence shown here is derived from an EMBL/GenBank/DDBJ whole genome shotgun (WGS) entry which is preliminary data.</text>
</comment>
<reference evidence="1" key="1">
    <citation type="submission" date="2019-11" db="EMBL/GenBank/DDBJ databases">
        <title>The nuclear and mitochondrial genomes of Frieseomelitta varia - a highly eusocial stingless bee (Meliponini) with a permanently sterile worker caste.</title>
        <authorList>
            <person name="Freitas F.C.P."/>
            <person name="Lourenco A.P."/>
            <person name="Nunes F.M.F."/>
            <person name="Paschoal A.R."/>
            <person name="Abreu F.C.P."/>
            <person name="Barbin F.O."/>
            <person name="Bataglia L."/>
            <person name="Cardoso-Junior C.A.M."/>
            <person name="Cervoni M.S."/>
            <person name="Silva S.R."/>
            <person name="Dalarmi F."/>
            <person name="Del Lama M.A."/>
            <person name="Depintor T.S."/>
            <person name="Ferreira K.M."/>
            <person name="Goria P.S."/>
            <person name="Jaskot M.C."/>
            <person name="Lago D.C."/>
            <person name="Luna-Lucena D."/>
            <person name="Moda L.M."/>
            <person name="Nascimento L."/>
            <person name="Pedrino M."/>
            <person name="Rabico F.O."/>
            <person name="Sanches F.C."/>
            <person name="Santos D.E."/>
            <person name="Santos C.G."/>
            <person name="Vieira J."/>
            <person name="Lopes T.F."/>
            <person name="Barchuk A.R."/>
            <person name="Hartfelder K."/>
            <person name="Simoes Z.L.P."/>
            <person name="Bitondi M.M.G."/>
            <person name="Pinheiro D.G."/>
        </authorList>
    </citation>
    <scope>NUCLEOTIDE SEQUENCE</scope>
    <source>
        <strain evidence="1">USP_RPSP 00005682</strain>
        <tissue evidence="1">Whole individual</tissue>
    </source>
</reference>
<dbReference type="Proteomes" id="UP000655588">
    <property type="component" value="Unassembled WGS sequence"/>
</dbReference>